<keyword evidence="2" id="KW-1185">Reference proteome</keyword>
<dbReference type="EMBL" id="VYZN01000015">
    <property type="protein sequence ID" value="KAE9538845.1"/>
    <property type="molecule type" value="Genomic_DNA"/>
</dbReference>
<gene>
    <name evidence="1" type="ORF">AGLY_005427</name>
</gene>
<evidence type="ECO:0000313" key="2">
    <source>
        <dbReference type="Proteomes" id="UP000475862"/>
    </source>
</evidence>
<organism evidence="1 2">
    <name type="scientific">Aphis glycines</name>
    <name type="common">Soybean aphid</name>
    <dbReference type="NCBI Taxonomy" id="307491"/>
    <lineage>
        <taxon>Eukaryota</taxon>
        <taxon>Metazoa</taxon>
        <taxon>Ecdysozoa</taxon>
        <taxon>Arthropoda</taxon>
        <taxon>Hexapoda</taxon>
        <taxon>Insecta</taxon>
        <taxon>Pterygota</taxon>
        <taxon>Neoptera</taxon>
        <taxon>Paraneoptera</taxon>
        <taxon>Hemiptera</taxon>
        <taxon>Sternorrhyncha</taxon>
        <taxon>Aphidomorpha</taxon>
        <taxon>Aphidoidea</taxon>
        <taxon>Aphididae</taxon>
        <taxon>Aphidini</taxon>
        <taxon>Aphis</taxon>
        <taxon>Aphis</taxon>
    </lineage>
</organism>
<sequence>MYIVDYYYAQGSCATDTTTSVRQIRGGGVLRLSARNSRNTFSLLLSQSQHQHHDVLCVLTMSRILRTSYAYLSFIPMTTALKIQPTRTPRKKITKPSCFSPRYEPANAVLTKCKSPSLNTLIRANNTYRECIKRNDLFSLIIIMLQILIEALERIQIFARSRKILTWRIRNKNECKTKIHQIYHALIIINS</sequence>
<comment type="caution">
    <text evidence="1">The sequence shown here is derived from an EMBL/GenBank/DDBJ whole genome shotgun (WGS) entry which is preliminary data.</text>
</comment>
<accession>A0A6G0TTY0</accession>
<dbReference type="Proteomes" id="UP000475862">
    <property type="component" value="Unassembled WGS sequence"/>
</dbReference>
<proteinExistence type="predicted"/>
<reference evidence="1 2" key="1">
    <citation type="submission" date="2019-08" db="EMBL/GenBank/DDBJ databases">
        <title>The genome of the soybean aphid Biotype 1, its phylome, world population structure and adaptation to the North American continent.</title>
        <authorList>
            <person name="Giordano R."/>
            <person name="Donthu R.K."/>
            <person name="Hernandez A.G."/>
            <person name="Wright C.L."/>
            <person name="Zimin A.V."/>
        </authorList>
    </citation>
    <scope>NUCLEOTIDE SEQUENCE [LARGE SCALE GENOMIC DNA]</scope>
    <source>
        <tissue evidence="1">Whole aphids</tissue>
    </source>
</reference>
<protein>
    <submittedName>
        <fullName evidence="1">Uncharacterized protein</fullName>
    </submittedName>
</protein>
<name>A0A6G0TTY0_APHGL</name>
<evidence type="ECO:0000313" key="1">
    <source>
        <dbReference type="EMBL" id="KAE9538845.1"/>
    </source>
</evidence>
<dbReference type="AlphaFoldDB" id="A0A6G0TTY0"/>